<dbReference type="AlphaFoldDB" id="M2R6S2"/>
<feature type="region of interest" description="Disordered" evidence="1">
    <location>
        <begin position="275"/>
        <end position="296"/>
    </location>
</feature>
<gene>
    <name evidence="2" type="ORF">CERSUDRAFT_125719</name>
</gene>
<keyword evidence="3" id="KW-1185">Reference proteome</keyword>
<sequence length="296" mass="31873">MQSCENERVGSGGAAMVKWDLATGGSPLCDFAANGTTGNSEELMCCSWRAVSCAHYYEDLRRCATVPLREKASGLGRLWQVSSIDGLDSRGDGSLRTRETGDIPDFAKASGRADERRHERYQNKHLHNWQSAFRERERTNGDTSITKIHICTPSIRETLATRDTGHGPAQAQAARARPRLARLGAVRALGGEARGEASRAAARRAGGEPAGGCAPQGAPGGQWEGGERPGEERGEEEQVVRGWAQAARVALGCGKRETERLVCSCRRDPYWAAVRPARGTPRPRGLGTKSLLGLPA</sequence>
<accession>M2R6S2</accession>
<evidence type="ECO:0000256" key="1">
    <source>
        <dbReference type="SAM" id="MobiDB-lite"/>
    </source>
</evidence>
<dbReference type="Proteomes" id="UP000016930">
    <property type="component" value="Unassembled WGS sequence"/>
</dbReference>
<name>M2R6S2_CERS8</name>
<feature type="region of interest" description="Disordered" evidence="1">
    <location>
        <begin position="191"/>
        <end position="237"/>
    </location>
</feature>
<dbReference type="HOGENOM" id="CLU_940080_0_0_1"/>
<proteinExistence type="predicted"/>
<organism evidence="2 3">
    <name type="scientific">Ceriporiopsis subvermispora (strain B)</name>
    <name type="common">White-rot fungus</name>
    <name type="synonym">Gelatoporia subvermispora</name>
    <dbReference type="NCBI Taxonomy" id="914234"/>
    <lineage>
        <taxon>Eukaryota</taxon>
        <taxon>Fungi</taxon>
        <taxon>Dikarya</taxon>
        <taxon>Basidiomycota</taxon>
        <taxon>Agaricomycotina</taxon>
        <taxon>Agaricomycetes</taxon>
        <taxon>Polyporales</taxon>
        <taxon>Gelatoporiaceae</taxon>
        <taxon>Gelatoporia</taxon>
    </lineage>
</organism>
<dbReference type="EMBL" id="KB445804">
    <property type="protein sequence ID" value="EMD33977.1"/>
    <property type="molecule type" value="Genomic_DNA"/>
</dbReference>
<reference evidence="2 3" key="1">
    <citation type="journal article" date="2012" name="Proc. Natl. Acad. Sci. U.S.A.">
        <title>Comparative genomics of Ceriporiopsis subvermispora and Phanerochaete chrysosporium provide insight into selective ligninolysis.</title>
        <authorList>
            <person name="Fernandez-Fueyo E."/>
            <person name="Ruiz-Duenas F.J."/>
            <person name="Ferreira P."/>
            <person name="Floudas D."/>
            <person name="Hibbett D.S."/>
            <person name="Canessa P."/>
            <person name="Larrondo L.F."/>
            <person name="James T.Y."/>
            <person name="Seelenfreund D."/>
            <person name="Lobos S."/>
            <person name="Polanco R."/>
            <person name="Tello M."/>
            <person name="Honda Y."/>
            <person name="Watanabe T."/>
            <person name="Watanabe T."/>
            <person name="Ryu J.S."/>
            <person name="Kubicek C.P."/>
            <person name="Schmoll M."/>
            <person name="Gaskell J."/>
            <person name="Hammel K.E."/>
            <person name="St John F.J."/>
            <person name="Vanden Wymelenberg A."/>
            <person name="Sabat G."/>
            <person name="Splinter BonDurant S."/>
            <person name="Syed K."/>
            <person name="Yadav J.S."/>
            <person name="Doddapaneni H."/>
            <person name="Subramanian V."/>
            <person name="Lavin J.L."/>
            <person name="Oguiza J.A."/>
            <person name="Perez G."/>
            <person name="Pisabarro A.G."/>
            <person name="Ramirez L."/>
            <person name="Santoyo F."/>
            <person name="Master E."/>
            <person name="Coutinho P.M."/>
            <person name="Henrissat B."/>
            <person name="Lombard V."/>
            <person name="Magnuson J.K."/>
            <person name="Kuees U."/>
            <person name="Hori C."/>
            <person name="Igarashi K."/>
            <person name="Samejima M."/>
            <person name="Held B.W."/>
            <person name="Barry K.W."/>
            <person name="LaButti K.M."/>
            <person name="Lapidus A."/>
            <person name="Lindquist E.A."/>
            <person name="Lucas S.M."/>
            <person name="Riley R."/>
            <person name="Salamov A.A."/>
            <person name="Hoffmeister D."/>
            <person name="Schwenk D."/>
            <person name="Hadar Y."/>
            <person name="Yarden O."/>
            <person name="de Vries R.P."/>
            <person name="Wiebenga A."/>
            <person name="Stenlid J."/>
            <person name="Eastwood D."/>
            <person name="Grigoriev I.V."/>
            <person name="Berka R.M."/>
            <person name="Blanchette R.A."/>
            <person name="Kersten P."/>
            <person name="Martinez A.T."/>
            <person name="Vicuna R."/>
            <person name="Cullen D."/>
        </authorList>
    </citation>
    <scope>NUCLEOTIDE SEQUENCE [LARGE SCALE GENOMIC DNA]</scope>
    <source>
        <strain evidence="2 3">B</strain>
    </source>
</reference>
<feature type="compositionally biased region" description="Basic and acidic residues" evidence="1">
    <location>
        <begin position="225"/>
        <end position="237"/>
    </location>
</feature>
<evidence type="ECO:0000313" key="3">
    <source>
        <dbReference type="Proteomes" id="UP000016930"/>
    </source>
</evidence>
<protein>
    <submittedName>
        <fullName evidence="2">Uncharacterized protein</fullName>
    </submittedName>
</protein>
<evidence type="ECO:0000313" key="2">
    <source>
        <dbReference type="EMBL" id="EMD33977.1"/>
    </source>
</evidence>